<reference evidence="2" key="2">
    <citation type="journal article" date="2013" name="PLoS Genet.">
        <title>Comparative genome structure, secondary metabolite, and effector coding capacity across Cochliobolus pathogens.</title>
        <authorList>
            <person name="Condon B.J."/>
            <person name="Leng Y."/>
            <person name="Wu D."/>
            <person name="Bushley K.E."/>
            <person name="Ohm R.A."/>
            <person name="Otillar R."/>
            <person name="Martin J."/>
            <person name="Schackwitz W."/>
            <person name="Grimwood J."/>
            <person name="MohdZainudin N."/>
            <person name="Xue C."/>
            <person name="Wang R."/>
            <person name="Manning V.A."/>
            <person name="Dhillon B."/>
            <person name="Tu Z.J."/>
            <person name="Steffenson B.J."/>
            <person name="Salamov A."/>
            <person name="Sun H."/>
            <person name="Lowry S."/>
            <person name="LaButti K."/>
            <person name="Han J."/>
            <person name="Copeland A."/>
            <person name="Lindquist E."/>
            <person name="Barry K."/>
            <person name="Schmutz J."/>
            <person name="Baker S.E."/>
            <person name="Ciuffetti L.M."/>
            <person name="Grigoriev I.V."/>
            <person name="Zhong S."/>
            <person name="Turgeon B.G."/>
        </authorList>
    </citation>
    <scope>NUCLEOTIDE SEQUENCE [LARGE SCALE GENOMIC DNA]</scope>
    <source>
        <strain evidence="2">ND90Pr / ATCC 201652</strain>
    </source>
</reference>
<evidence type="ECO:0008006" key="3">
    <source>
        <dbReference type="Google" id="ProtNLM"/>
    </source>
</evidence>
<keyword evidence="2" id="KW-1185">Reference proteome</keyword>
<feature type="non-terminal residue" evidence="1">
    <location>
        <position position="1"/>
    </location>
</feature>
<dbReference type="RefSeq" id="XP_007706133.1">
    <property type="nucleotide sequence ID" value="XM_007707943.1"/>
</dbReference>
<evidence type="ECO:0000313" key="1">
    <source>
        <dbReference type="EMBL" id="EMD58170.1"/>
    </source>
</evidence>
<dbReference type="GeneID" id="19129921"/>
<name>M2S724_COCSN</name>
<proteinExistence type="predicted"/>
<dbReference type="OrthoDB" id="5231586at2759"/>
<dbReference type="Proteomes" id="UP000016934">
    <property type="component" value="Unassembled WGS sequence"/>
</dbReference>
<sequence>FIKLKSMIDQIRIQLEDLYNIDETGCRTGVAVNQYIYTRNQRAIFIPNAKNRELITLVESINAASDVSEPMVT</sequence>
<evidence type="ECO:0000313" key="2">
    <source>
        <dbReference type="Proteomes" id="UP000016934"/>
    </source>
</evidence>
<gene>
    <name evidence="1" type="ORF">COCSADRAFT_104571</name>
</gene>
<dbReference type="AlphaFoldDB" id="M2S724"/>
<protein>
    <recommendedName>
        <fullName evidence="3">DDE-1 domain-containing protein</fullName>
    </recommendedName>
</protein>
<dbReference type="eggNOG" id="ENOG502T2U2">
    <property type="taxonomic scope" value="Eukaryota"/>
</dbReference>
<dbReference type="HOGENOM" id="CLU_175206_1_0_1"/>
<reference evidence="1 2" key="1">
    <citation type="journal article" date="2012" name="PLoS Pathog.">
        <title>Diverse lifestyles and strategies of plant pathogenesis encoded in the genomes of eighteen Dothideomycetes fungi.</title>
        <authorList>
            <person name="Ohm R.A."/>
            <person name="Feau N."/>
            <person name="Henrissat B."/>
            <person name="Schoch C.L."/>
            <person name="Horwitz B.A."/>
            <person name="Barry K.W."/>
            <person name="Condon B.J."/>
            <person name="Copeland A.C."/>
            <person name="Dhillon B."/>
            <person name="Glaser F."/>
            <person name="Hesse C.N."/>
            <person name="Kosti I."/>
            <person name="LaButti K."/>
            <person name="Lindquist E.A."/>
            <person name="Lucas S."/>
            <person name="Salamov A.A."/>
            <person name="Bradshaw R.E."/>
            <person name="Ciuffetti L."/>
            <person name="Hamelin R.C."/>
            <person name="Kema G.H.J."/>
            <person name="Lawrence C."/>
            <person name="Scott J.A."/>
            <person name="Spatafora J.W."/>
            <person name="Turgeon B.G."/>
            <person name="de Wit P.J.G.M."/>
            <person name="Zhong S."/>
            <person name="Goodwin S.B."/>
            <person name="Grigoriev I.V."/>
        </authorList>
    </citation>
    <scope>NUCLEOTIDE SEQUENCE [LARGE SCALE GENOMIC DNA]</scope>
    <source>
        <strain evidence="2">ND90Pr / ATCC 201652</strain>
    </source>
</reference>
<dbReference type="EMBL" id="KB445679">
    <property type="protein sequence ID" value="EMD58170.1"/>
    <property type="molecule type" value="Genomic_DNA"/>
</dbReference>
<accession>M2S724</accession>
<dbReference type="KEGG" id="bsc:COCSADRAFT_104571"/>
<organism evidence="1 2">
    <name type="scientific">Cochliobolus sativus (strain ND90Pr / ATCC 201652)</name>
    <name type="common">Common root rot and spot blotch fungus</name>
    <name type="synonym">Bipolaris sorokiniana</name>
    <dbReference type="NCBI Taxonomy" id="665912"/>
    <lineage>
        <taxon>Eukaryota</taxon>
        <taxon>Fungi</taxon>
        <taxon>Dikarya</taxon>
        <taxon>Ascomycota</taxon>
        <taxon>Pezizomycotina</taxon>
        <taxon>Dothideomycetes</taxon>
        <taxon>Pleosporomycetidae</taxon>
        <taxon>Pleosporales</taxon>
        <taxon>Pleosporineae</taxon>
        <taxon>Pleosporaceae</taxon>
        <taxon>Bipolaris</taxon>
    </lineage>
</organism>